<comment type="caution">
    <text evidence="1">The sequence shown here is derived from an EMBL/GenBank/DDBJ whole genome shotgun (WGS) entry which is preliminary data.</text>
</comment>
<dbReference type="Proteomes" id="UP000011668">
    <property type="component" value="Unassembled WGS sequence"/>
</dbReference>
<evidence type="ECO:0000313" key="1">
    <source>
        <dbReference type="EMBL" id="ELU39679.1"/>
    </source>
</evidence>
<proteinExistence type="predicted"/>
<sequence>MQSSVDAVLQLQTLQKLTEIMVKYQVPSRTFATLNRPPEPHEKNVLVVIWSLTQQPC</sequence>
<keyword evidence="2" id="KW-1185">Reference proteome</keyword>
<protein>
    <submittedName>
        <fullName evidence="1">Uncharacterized protein</fullName>
    </submittedName>
</protein>
<dbReference type="EMBL" id="AFRT01001659">
    <property type="protein sequence ID" value="ELU39679.1"/>
    <property type="molecule type" value="Genomic_DNA"/>
</dbReference>
<name>L8WTI5_THACA</name>
<gene>
    <name evidence="1" type="ORF">AG1IA_06290</name>
</gene>
<evidence type="ECO:0000313" key="2">
    <source>
        <dbReference type="Proteomes" id="UP000011668"/>
    </source>
</evidence>
<dbReference type="AlphaFoldDB" id="L8WTI5"/>
<reference evidence="1 2" key="1">
    <citation type="journal article" date="2013" name="Nat. Commun.">
        <title>The evolution and pathogenic mechanisms of the rice sheath blight pathogen.</title>
        <authorList>
            <person name="Zheng A."/>
            <person name="Lin R."/>
            <person name="Xu L."/>
            <person name="Qin P."/>
            <person name="Tang C."/>
            <person name="Ai P."/>
            <person name="Zhang D."/>
            <person name="Liu Y."/>
            <person name="Sun Z."/>
            <person name="Feng H."/>
            <person name="Wang Y."/>
            <person name="Chen Y."/>
            <person name="Liang X."/>
            <person name="Fu R."/>
            <person name="Li Q."/>
            <person name="Zhang J."/>
            <person name="Yu X."/>
            <person name="Xie Z."/>
            <person name="Ding L."/>
            <person name="Guan P."/>
            <person name="Tang J."/>
            <person name="Liang Y."/>
            <person name="Wang S."/>
            <person name="Deng Q."/>
            <person name="Li S."/>
            <person name="Zhu J."/>
            <person name="Wang L."/>
            <person name="Liu H."/>
            <person name="Li P."/>
        </authorList>
    </citation>
    <scope>NUCLEOTIDE SEQUENCE [LARGE SCALE GENOMIC DNA]</scope>
    <source>
        <strain evidence="2">AG-1 IA</strain>
    </source>
</reference>
<accession>L8WTI5</accession>
<dbReference type="HOGENOM" id="CLU_2998087_0_0_1"/>
<organism evidence="1 2">
    <name type="scientific">Thanatephorus cucumeris (strain AG1-IA)</name>
    <name type="common">Rice sheath blight fungus</name>
    <name type="synonym">Rhizoctonia solani</name>
    <dbReference type="NCBI Taxonomy" id="983506"/>
    <lineage>
        <taxon>Eukaryota</taxon>
        <taxon>Fungi</taxon>
        <taxon>Dikarya</taxon>
        <taxon>Basidiomycota</taxon>
        <taxon>Agaricomycotina</taxon>
        <taxon>Agaricomycetes</taxon>
        <taxon>Cantharellales</taxon>
        <taxon>Ceratobasidiaceae</taxon>
        <taxon>Rhizoctonia</taxon>
        <taxon>Rhizoctonia solani AG-1</taxon>
    </lineage>
</organism>